<dbReference type="InterPro" id="IPR014729">
    <property type="entry name" value="Rossmann-like_a/b/a_fold"/>
</dbReference>
<reference evidence="2" key="1">
    <citation type="submission" date="2020-02" db="EMBL/GenBank/DDBJ databases">
        <authorList>
            <person name="Meier V. D."/>
        </authorList>
    </citation>
    <scope>NUCLEOTIDE SEQUENCE</scope>
    <source>
        <strain evidence="2">AVDCRST_MAG17</strain>
    </source>
</reference>
<evidence type="ECO:0000256" key="1">
    <source>
        <dbReference type="SAM" id="MobiDB-lite"/>
    </source>
</evidence>
<gene>
    <name evidence="2" type="ORF">AVDCRST_MAG17-782</name>
</gene>
<dbReference type="Gene3D" id="3.40.50.620">
    <property type="entry name" value="HUPs"/>
    <property type="match status" value="1"/>
</dbReference>
<protein>
    <recommendedName>
        <fullName evidence="3">UspA domain-containing protein</fullName>
    </recommendedName>
</protein>
<feature type="region of interest" description="Disordered" evidence="1">
    <location>
        <begin position="58"/>
        <end position="82"/>
    </location>
</feature>
<sequence length="134" mass="14552">MASKILALASEPISADALRAALGEDATGAEVLVVAPALQSRKRFLLADPDPGIERAEEVQAESVERLEEEGVSAMGETGESDPMLAIQDALATFDADEIVVFAHPEGERNWREKDVIEEAERRFSLPVRHVELS</sequence>
<dbReference type="EMBL" id="CADCVV010000058">
    <property type="protein sequence ID" value="CAA9491132.1"/>
    <property type="molecule type" value="Genomic_DNA"/>
</dbReference>
<accession>A0A6J4S6T4</accession>
<evidence type="ECO:0008006" key="3">
    <source>
        <dbReference type="Google" id="ProtNLM"/>
    </source>
</evidence>
<dbReference type="SUPFAM" id="SSF52402">
    <property type="entry name" value="Adenine nucleotide alpha hydrolases-like"/>
    <property type="match status" value="1"/>
</dbReference>
<evidence type="ECO:0000313" key="2">
    <source>
        <dbReference type="EMBL" id="CAA9491132.1"/>
    </source>
</evidence>
<name>A0A6J4S6T4_9ACTN</name>
<proteinExistence type="predicted"/>
<dbReference type="AlphaFoldDB" id="A0A6J4S6T4"/>
<organism evidence="2">
    <name type="scientific">uncultured Solirubrobacterales bacterium</name>
    <dbReference type="NCBI Taxonomy" id="768556"/>
    <lineage>
        <taxon>Bacteria</taxon>
        <taxon>Bacillati</taxon>
        <taxon>Actinomycetota</taxon>
        <taxon>Thermoleophilia</taxon>
        <taxon>Solirubrobacterales</taxon>
        <taxon>environmental samples</taxon>
    </lineage>
</organism>